<dbReference type="GO" id="GO:0000340">
    <property type="term" value="F:RNA 7-methylguanosine cap binding"/>
    <property type="evidence" value="ECO:0007669"/>
    <property type="project" value="TreeGrafter"/>
</dbReference>
<dbReference type="Pfam" id="PF01652">
    <property type="entry name" value="IF4E"/>
    <property type="match status" value="1"/>
</dbReference>
<name>A0A6C0C0M8_9ZZZZ</name>
<accession>A0A6C0C0M8</accession>
<dbReference type="AlphaFoldDB" id="A0A6C0C0M8"/>
<dbReference type="SUPFAM" id="SSF55418">
    <property type="entry name" value="eIF4e-like"/>
    <property type="match status" value="1"/>
</dbReference>
<dbReference type="InterPro" id="IPR023398">
    <property type="entry name" value="TIF_eIF4e-like"/>
</dbReference>
<evidence type="ECO:0000313" key="1">
    <source>
        <dbReference type="EMBL" id="QHS98167.1"/>
    </source>
</evidence>
<reference evidence="1" key="1">
    <citation type="journal article" date="2020" name="Nature">
        <title>Giant virus diversity and host interactions through global metagenomics.</title>
        <authorList>
            <person name="Schulz F."/>
            <person name="Roux S."/>
            <person name="Paez-Espino D."/>
            <person name="Jungbluth S."/>
            <person name="Walsh D.A."/>
            <person name="Denef V.J."/>
            <person name="McMahon K.D."/>
            <person name="Konstantinidis K.T."/>
            <person name="Eloe-Fadrosh E.A."/>
            <person name="Kyrpides N.C."/>
            <person name="Woyke T."/>
        </authorList>
    </citation>
    <scope>NUCLEOTIDE SEQUENCE</scope>
    <source>
        <strain evidence="1">GVMAG-M-3300020182-84</strain>
    </source>
</reference>
<dbReference type="GO" id="GO:0016281">
    <property type="term" value="C:eukaryotic translation initiation factor 4F complex"/>
    <property type="evidence" value="ECO:0007669"/>
    <property type="project" value="TreeGrafter"/>
</dbReference>
<sequence>MPQTHLLNDKWNLYYHLPTDQNWNLDSYKIIMENINSVEEVAKLNETINEGVLRNTMLFLMRSGIDPQWEHEKNRNGGCFSYKIHNKVVPDTWRKLFKLVTGETFCSDNNVNSHINGITISPKKSFCIVKVWMDNIDYQDSSIFYEITDERNKGCIFKKHQPEH</sequence>
<protein>
    <submittedName>
        <fullName evidence="1">Uncharacterized protein</fullName>
    </submittedName>
</protein>
<dbReference type="InterPro" id="IPR001040">
    <property type="entry name" value="TIF_eIF_4E"/>
</dbReference>
<dbReference type="GO" id="GO:0003743">
    <property type="term" value="F:translation initiation factor activity"/>
    <property type="evidence" value="ECO:0007669"/>
    <property type="project" value="InterPro"/>
</dbReference>
<proteinExistence type="predicted"/>
<organism evidence="1">
    <name type="scientific">viral metagenome</name>
    <dbReference type="NCBI Taxonomy" id="1070528"/>
    <lineage>
        <taxon>unclassified sequences</taxon>
        <taxon>metagenomes</taxon>
        <taxon>organismal metagenomes</taxon>
    </lineage>
</organism>
<dbReference type="Gene3D" id="3.30.760.10">
    <property type="entry name" value="RNA Cap, Translation Initiation Factor Eif4e"/>
    <property type="match status" value="1"/>
</dbReference>
<dbReference type="PANTHER" id="PTHR11960">
    <property type="entry name" value="EUKARYOTIC TRANSLATION INITIATION FACTOR 4E RELATED"/>
    <property type="match status" value="1"/>
</dbReference>
<dbReference type="EMBL" id="MN739312">
    <property type="protein sequence ID" value="QHS98167.1"/>
    <property type="molecule type" value="Genomic_DNA"/>
</dbReference>